<dbReference type="InterPro" id="IPR036388">
    <property type="entry name" value="WH-like_DNA-bd_sf"/>
</dbReference>
<dbReference type="PANTHER" id="PTHR33204:SF29">
    <property type="entry name" value="TRANSCRIPTIONAL REGULATOR"/>
    <property type="match status" value="1"/>
</dbReference>
<dbReference type="EMBL" id="CP158375">
    <property type="protein sequence ID" value="XDO98255.1"/>
    <property type="molecule type" value="Genomic_DNA"/>
</dbReference>
<dbReference type="PANTHER" id="PTHR33204">
    <property type="entry name" value="TRANSCRIPTIONAL REGULATOR, MARR FAMILY"/>
    <property type="match status" value="1"/>
</dbReference>
<gene>
    <name evidence="5" type="ORF">ABOZ73_07515</name>
</gene>
<accession>A0AB39KWT7</accession>
<feature type="domain" description="HTH hxlR-type" evidence="4">
    <location>
        <begin position="8"/>
        <end position="106"/>
    </location>
</feature>
<keyword evidence="1" id="KW-0805">Transcription regulation</keyword>
<dbReference type="InterPro" id="IPR002577">
    <property type="entry name" value="HTH_HxlR"/>
</dbReference>
<keyword evidence="2" id="KW-0238">DNA-binding</keyword>
<dbReference type="PROSITE" id="PS51118">
    <property type="entry name" value="HTH_HXLR"/>
    <property type="match status" value="1"/>
</dbReference>
<dbReference type="InterPro" id="IPR036390">
    <property type="entry name" value="WH_DNA-bd_sf"/>
</dbReference>
<evidence type="ECO:0000259" key="4">
    <source>
        <dbReference type="PROSITE" id="PS51118"/>
    </source>
</evidence>
<reference evidence="5" key="1">
    <citation type="submission" date="2024-06" db="EMBL/GenBank/DDBJ databases">
        <title>Caulobacter inopinatus, sp. nov.</title>
        <authorList>
            <person name="Donachie S.P."/>
        </authorList>
    </citation>
    <scope>NUCLEOTIDE SEQUENCE</scope>
    <source>
        <strain evidence="5">73W</strain>
    </source>
</reference>
<dbReference type="SUPFAM" id="SSF46785">
    <property type="entry name" value="Winged helix' DNA-binding domain"/>
    <property type="match status" value="1"/>
</dbReference>
<dbReference type="Gene3D" id="1.10.10.10">
    <property type="entry name" value="Winged helix-like DNA-binding domain superfamily/Winged helix DNA-binding domain"/>
    <property type="match status" value="1"/>
</dbReference>
<evidence type="ECO:0000313" key="5">
    <source>
        <dbReference type="EMBL" id="XDO98255.1"/>
    </source>
</evidence>
<dbReference type="GO" id="GO:0003677">
    <property type="term" value="F:DNA binding"/>
    <property type="evidence" value="ECO:0007669"/>
    <property type="project" value="UniProtKB-KW"/>
</dbReference>
<evidence type="ECO:0000256" key="2">
    <source>
        <dbReference type="ARBA" id="ARBA00023125"/>
    </source>
</evidence>
<dbReference type="RefSeq" id="WP_369062018.1">
    <property type="nucleotide sequence ID" value="NZ_CP158375.1"/>
</dbReference>
<evidence type="ECO:0000256" key="1">
    <source>
        <dbReference type="ARBA" id="ARBA00023015"/>
    </source>
</evidence>
<sequence>MKTVVSECPIEEVMRVLSGRWPTLLIYYLKDGPRRFSDLRRDNPTVSHRMLSLELGRLAAAGVVTRTDFGGYPRRVDYALSAHGEALVPLINALGDWWEQCASRQGGAPGPQLDAA</sequence>
<dbReference type="Pfam" id="PF01638">
    <property type="entry name" value="HxlR"/>
    <property type="match status" value="1"/>
</dbReference>
<protein>
    <submittedName>
        <fullName evidence="5">Helix-turn-helix domain-containing protein</fullName>
    </submittedName>
</protein>
<organism evidence="5">
    <name type="scientific">Caulobacter sp. 73W</name>
    <dbReference type="NCBI Taxonomy" id="3161137"/>
    <lineage>
        <taxon>Bacteria</taxon>
        <taxon>Pseudomonadati</taxon>
        <taxon>Pseudomonadota</taxon>
        <taxon>Alphaproteobacteria</taxon>
        <taxon>Caulobacterales</taxon>
        <taxon>Caulobacteraceae</taxon>
        <taxon>Caulobacter</taxon>
    </lineage>
</organism>
<proteinExistence type="predicted"/>
<keyword evidence="3" id="KW-0804">Transcription</keyword>
<name>A0AB39KWT7_9CAUL</name>
<dbReference type="AlphaFoldDB" id="A0AB39KWT7"/>
<evidence type="ECO:0000256" key="3">
    <source>
        <dbReference type="ARBA" id="ARBA00023163"/>
    </source>
</evidence>